<reference evidence="26 27" key="1">
    <citation type="submission" date="2020-10" db="EMBL/GenBank/DDBJ databases">
        <title>The genome sequence of Chitinilyticum litopenaei 4Y14.</title>
        <authorList>
            <person name="Liu Y."/>
        </authorList>
    </citation>
    <scope>NUCLEOTIDE SEQUENCE [LARGE SCALE GENOMIC DNA]</scope>
    <source>
        <strain evidence="26 27">4Y14</strain>
    </source>
</reference>
<evidence type="ECO:0000256" key="15">
    <source>
        <dbReference type="ARBA" id="ARBA00022909"/>
    </source>
</evidence>
<evidence type="ECO:0000256" key="10">
    <source>
        <dbReference type="ARBA" id="ARBA00022598"/>
    </source>
</evidence>
<name>A0A8J7FRM1_9NEIS</name>
<dbReference type="InterPro" id="IPR004101">
    <property type="entry name" value="Mur_ligase_C"/>
</dbReference>
<evidence type="ECO:0000256" key="18">
    <source>
        <dbReference type="ARBA" id="ARBA00032510"/>
    </source>
</evidence>
<evidence type="ECO:0000256" key="1">
    <source>
        <dbReference type="ARBA" id="ARBA00001946"/>
    </source>
</evidence>
<keyword evidence="15" id="KW-0289">Folate biosynthesis</keyword>
<evidence type="ECO:0000256" key="6">
    <source>
        <dbReference type="ARBA" id="ARBA00011245"/>
    </source>
</evidence>
<proteinExistence type="inferred from homology"/>
<dbReference type="GO" id="GO:0046872">
    <property type="term" value="F:metal ion binding"/>
    <property type="evidence" value="ECO:0007669"/>
    <property type="project" value="UniProtKB-KW"/>
</dbReference>
<feature type="domain" description="Mur ligase C-terminal" evidence="24">
    <location>
        <begin position="291"/>
        <end position="412"/>
    </location>
</feature>
<comment type="subunit">
    <text evidence="6">Monomer.</text>
</comment>
<keyword evidence="13 23" id="KW-0067">ATP-binding</keyword>
<evidence type="ECO:0000259" key="24">
    <source>
        <dbReference type="Pfam" id="PF02875"/>
    </source>
</evidence>
<dbReference type="SUPFAM" id="SSF53623">
    <property type="entry name" value="MurD-like peptide ligases, catalytic domain"/>
    <property type="match status" value="1"/>
</dbReference>
<evidence type="ECO:0000256" key="3">
    <source>
        <dbReference type="ARBA" id="ARBA00004799"/>
    </source>
</evidence>
<evidence type="ECO:0000313" key="27">
    <source>
        <dbReference type="Proteomes" id="UP000604481"/>
    </source>
</evidence>
<dbReference type="GO" id="GO:0004326">
    <property type="term" value="F:tetrahydrofolylpolyglutamate synthase activity"/>
    <property type="evidence" value="ECO:0007669"/>
    <property type="project" value="UniProtKB-EC"/>
</dbReference>
<evidence type="ECO:0000256" key="7">
    <source>
        <dbReference type="ARBA" id="ARBA00013023"/>
    </source>
</evidence>
<dbReference type="Pfam" id="PF08245">
    <property type="entry name" value="Mur_ligase_M"/>
    <property type="match status" value="1"/>
</dbReference>
<evidence type="ECO:0000256" key="17">
    <source>
        <dbReference type="ARBA" id="ARBA00030592"/>
    </source>
</evidence>
<comment type="caution">
    <text evidence="26">The sequence shown here is derived from an EMBL/GenBank/DDBJ whole genome shotgun (WGS) entry which is preliminary data.</text>
</comment>
<evidence type="ECO:0000259" key="25">
    <source>
        <dbReference type="Pfam" id="PF08245"/>
    </source>
</evidence>
<dbReference type="Gene3D" id="3.90.190.20">
    <property type="entry name" value="Mur ligase, C-terminal domain"/>
    <property type="match status" value="1"/>
</dbReference>
<dbReference type="EC" id="6.3.2.17" evidence="8"/>
<dbReference type="GO" id="GO:0005737">
    <property type="term" value="C:cytoplasm"/>
    <property type="evidence" value="ECO:0007669"/>
    <property type="project" value="TreeGrafter"/>
</dbReference>
<evidence type="ECO:0000256" key="12">
    <source>
        <dbReference type="ARBA" id="ARBA00022741"/>
    </source>
</evidence>
<keyword evidence="14" id="KW-0460">Magnesium</keyword>
<keyword evidence="12 23" id="KW-0547">Nucleotide-binding</keyword>
<evidence type="ECO:0000256" key="2">
    <source>
        <dbReference type="ARBA" id="ARBA00002714"/>
    </source>
</evidence>
<dbReference type="PIRSF" id="PIRSF001563">
    <property type="entry name" value="Folylpolyglu_synth"/>
    <property type="match status" value="1"/>
</dbReference>
<dbReference type="NCBIfam" id="TIGR01499">
    <property type="entry name" value="folC"/>
    <property type="match status" value="1"/>
</dbReference>
<comment type="catalytic activity">
    <reaction evidence="21">
        <text>(6R)-5,10-methylenetetrahydrofolyl-(gamma-L-Glu)(n) + L-glutamate + ATP = (6R)-5,10-methylenetetrahydrofolyl-(gamma-L-Glu)(n+1) + ADP + phosphate + H(+)</text>
        <dbReference type="Rhea" id="RHEA:51912"/>
        <dbReference type="Rhea" id="RHEA-COMP:13257"/>
        <dbReference type="Rhea" id="RHEA-COMP:13258"/>
        <dbReference type="ChEBI" id="CHEBI:15378"/>
        <dbReference type="ChEBI" id="CHEBI:29985"/>
        <dbReference type="ChEBI" id="CHEBI:30616"/>
        <dbReference type="ChEBI" id="CHEBI:43474"/>
        <dbReference type="ChEBI" id="CHEBI:136572"/>
        <dbReference type="ChEBI" id="CHEBI:456216"/>
        <dbReference type="EC" id="6.3.2.17"/>
    </reaction>
</comment>
<protein>
    <recommendedName>
        <fullName evidence="9">Dihydrofolate synthase/folylpolyglutamate synthase</fullName>
        <ecNumber evidence="7">6.3.2.12</ecNumber>
        <ecNumber evidence="8">6.3.2.17</ecNumber>
    </recommendedName>
    <alternativeName>
        <fullName evidence="18">Folylpoly-gamma-glutamate synthetase-dihydrofolate synthetase</fullName>
    </alternativeName>
    <alternativeName>
        <fullName evidence="16">Folylpolyglutamate synthetase</fullName>
    </alternativeName>
    <alternativeName>
        <fullName evidence="17">Tetrahydrofolylpolyglutamate synthase</fullName>
    </alternativeName>
</protein>
<comment type="function">
    <text evidence="2">Functions in two distinct reactions of the de novo folate biosynthetic pathway. Catalyzes the addition of a glutamate residue to dihydropteroate (7,8-dihydropteroate or H2Pte) to form dihydrofolate (7,8-dihydrofolate monoglutamate or H2Pte-Glu). Also catalyzes successive additions of L-glutamate to tetrahydrofolate or 10-formyltetrahydrofolate or 5,10-methylenetetrahydrofolate, leading to folylpolyglutamate derivatives.</text>
</comment>
<dbReference type="FunFam" id="3.40.1190.10:FF:000004">
    <property type="entry name" value="Dihydrofolate synthase/folylpolyglutamate synthase"/>
    <property type="match status" value="1"/>
</dbReference>
<evidence type="ECO:0000256" key="21">
    <source>
        <dbReference type="ARBA" id="ARBA00049035"/>
    </source>
</evidence>
<keyword evidence="11" id="KW-0479">Metal-binding</keyword>
<dbReference type="RefSeq" id="WP_194116152.1">
    <property type="nucleotide sequence ID" value="NZ_JADFUA010000005.1"/>
</dbReference>
<evidence type="ECO:0000256" key="16">
    <source>
        <dbReference type="ARBA" id="ARBA00030048"/>
    </source>
</evidence>
<dbReference type="Pfam" id="PF02875">
    <property type="entry name" value="Mur_ligase_C"/>
    <property type="match status" value="1"/>
</dbReference>
<dbReference type="InterPro" id="IPR036565">
    <property type="entry name" value="Mur-like_cat_sf"/>
</dbReference>
<comment type="catalytic activity">
    <reaction evidence="22">
        <text>7,8-dihydropteroate + L-glutamate + ATP = 7,8-dihydrofolate + ADP + phosphate + H(+)</text>
        <dbReference type="Rhea" id="RHEA:23584"/>
        <dbReference type="ChEBI" id="CHEBI:15378"/>
        <dbReference type="ChEBI" id="CHEBI:17839"/>
        <dbReference type="ChEBI" id="CHEBI:29985"/>
        <dbReference type="ChEBI" id="CHEBI:30616"/>
        <dbReference type="ChEBI" id="CHEBI:43474"/>
        <dbReference type="ChEBI" id="CHEBI:57451"/>
        <dbReference type="ChEBI" id="CHEBI:456216"/>
        <dbReference type="EC" id="6.3.2.12"/>
    </reaction>
</comment>
<dbReference type="InterPro" id="IPR013221">
    <property type="entry name" value="Mur_ligase_cen"/>
</dbReference>
<dbReference type="GO" id="GO:0005524">
    <property type="term" value="F:ATP binding"/>
    <property type="evidence" value="ECO:0007669"/>
    <property type="project" value="UniProtKB-KW"/>
</dbReference>
<dbReference type="SUPFAM" id="SSF53244">
    <property type="entry name" value="MurD-like peptide ligases, peptide-binding domain"/>
    <property type="match status" value="1"/>
</dbReference>
<dbReference type="GO" id="GO:0008841">
    <property type="term" value="F:dihydrofolate synthase activity"/>
    <property type="evidence" value="ECO:0007669"/>
    <property type="project" value="UniProtKB-EC"/>
</dbReference>
<keyword evidence="10 23" id="KW-0436">Ligase</keyword>
<evidence type="ECO:0000256" key="9">
    <source>
        <dbReference type="ARBA" id="ARBA00019357"/>
    </source>
</evidence>
<dbReference type="InterPro" id="IPR036615">
    <property type="entry name" value="Mur_ligase_C_dom_sf"/>
</dbReference>
<dbReference type="PANTHER" id="PTHR11136">
    <property type="entry name" value="FOLYLPOLYGLUTAMATE SYNTHASE-RELATED"/>
    <property type="match status" value="1"/>
</dbReference>
<dbReference type="NCBIfam" id="NF008101">
    <property type="entry name" value="PRK10846.1"/>
    <property type="match status" value="1"/>
</dbReference>
<evidence type="ECO:0000256" key="22">
    <source>
        <dbReference type="ARBA" id="ARBA00049161"/>
    </source>
</evidence>
<evidence type="ECO:0000256" key="11">
    <source>
        <dbReference type="ARBA" id="ARBA00022723"/>
    </source>
</evidence>
<evidence type="ECO:0000256" key="20">
    <source>
        <dbReference type="ARBA" id="ARBA00047808"/>
    </source>
</evidence>
<accession>A0A8J7FRM1</accession>
<evidence type="ECO:0000256" key="23">
    <source>
        <dbReference type="PIRNR" id="PIRNR001563"/>
    </source>
</evidence>
<comment type="similarity">
    <text evidence="5 23">Belongs to the folylpolyglutamate synthase family.</text>
</comment>
<comment type="catalytic activity">
    <reaction evidence="20">
        <text>10-formyltetrahydrofolyl-(gamma-L-Glu)(n) + L-glutamate + ATP = 10-formyltetrahydrofolyl-(gamma-L-Glu)(n+1) + ADP + phosphate + H(+)</text>
        <dbReference type="Rhea" id="RHEA:51904"/>
        <dbReference type="Rhea" id="RHEA-COMP:13088"/>
        <dbReference type="Rhea" id="RHEA-COMP:14300"/>
        <dbReference type="ChEBI" id="CHEBI:15378"/>
        <dbReference type="ChEBI" id="CHEBI:29985"/>
        <dbReference type="ChEBI" id="CHEBI:30616"/>
        <dbReference type="ChEBI" id="CHEBI:43474"/>
        <dbReference type="ChEBI" id="CHEBI:134413"/>
        <dbReference type="ChEBI" id="CHEBI:456216"/>
        <dbReference type="EC" id="6.3.2.17"/>
    </reaction>
</comment>
<feature type="domain" description="Mur ligase central" evidence="25">
    <location>
        <begin position="47"/>
        <end position="222"/>
    </location>
</feature>
<comment type="cofactor">
    <cofactor evidence="1">
        <name>Mg(2+)</name>
        <dbReference type="ChEBI" id="CHEBI:18420"/>
    </cofactor>
</comment>
<dbReference type="InterPro" id="IPR001645">
    <property type="entry name" value="Folylpolyglutamate_synth"/>
</dbReference>
<gene>
    <name evidence="26" type="primary">folC</name>
    <name evidence="26" type="ORF">INR99_09670</name>
</gene>
<dbReference type="GO" id="GO:0046656">
    <property type="term" value="P:folic acid biosynthetic process"/>
    <property type="evidence" value="ECO:0007669"/>
    <property type="project" value="UniProtKB-KW"/>
</dbReference>
<comment type="pathway">
    <text evidence="3">Cofactor biosynthesis; tetrahydrofolate biosynthesis; 7,8-dihydrofolate from 2-amino-4-hydroxy-6-hydroxymethyl-7,8-dihydropteridine diphosphate and 4-aminobenzoate: step 2/2.</text>
</comment>
<evidence type="ECO:0000256" key="19">
    <source>
        <dbReference type="ARBA" id="ARBA00047493"/>
    </source>
</evidence>
<evidence type="ECO:0000256" key="5">
    <source>
        <dbReference type="ARBA" id="ARBA00008276"/>
    </source>
</evidence>
<dbReference type="UniPathway" id="UPA00077">
    <property type="reaction ID" value="UER00157"/>
</dbReference>
<evidence type="ECO:0000256" key="14">
    <source>
        <dbReference type="ARBA" id="ARBA00022842"/>
    </source>
</evidence>
<evidence type="ECO:0000256" key="4">
    <source>
        <dbReference type="ARBA" id="ARBA00005150"/>
    </source>
</evidence>
<sequence length="424" mass="45454">MQACDSLDDWLAYLEGLHPKAIDMGLQRVATVRDRLQLVPSCPVIVVGGTNGKGSVCAMLSAMLVAAGYKVGTYTSPHLLHYNERITVDLHPVADEKITSAFAAIEAARGDISLTYFEFGTLAAVSVFMAAAVDVMVLEVGLGGRLDAVNAFDADVAAVVSIGLDHQAYLGDTREAVAQEKAGIYRTARPAFCADPEPPQTLLAAAEQTGCDFRLIGRDYGFARNGEGQQWSWWGRDGARKHALPIPALRGAYQLGNAALAIALLDALSDRLHVPLAAIKRGLLEVEWPARCQVLPGRPVTVLDVAHNPHAAHVLKEALSQMGFYPQTHAVLGMMQDKDIAGVLDELAGLIDVWHLAAPQLPRAATAELLQQQVQQRSPQARCHVHDSVAAAYQAACEQAAEADRILVFGSFYTVAEVLAAREA</sequence>
<dbReference type="AlphaFoldDB" id="A0A8J7FRM1"/>
<dbReference type="GO" id="GO:0046654">
    <property type="term" value="P:tetrahydrofolate biosynthetic process"/>
    <property type="evidence" value="ECO:0007669"/>
    <property type="project" value="UniProtKB-UniPathway"/>
</dbReference>
<evidence type="ECO:0000313" key="26">
    <source>
        <dbReference type="EMBL" id="MBE9609621.1"/>
    </source>
</evidence>
<comment type="catalytic activity">
    <reaction evidence="19">
        <text>(6S)-5,6,7,8-tetrahydrofolyl-(gamma-L-Glu)(n) + L-glutamate + ATP = (6S)-5,6,7,8-tetrahydrofolyl-(gamma-L-Glu)(n+1) + ADP + phosphate + H(+)</text>
        <dbReference type="Rhea" id="RHEA:10580"/>
        <dbReference type="Rhea" id="RHEA-COMP:14738"/>
        <dbReference type="Rhea" id="RHEA-COMP:14740"/>
        <dbReference type="ChEBI" id="CHEBI:15378"/>
        <dbReference type="ChEBI" id="CHEBI:29985"/>
        <dbReference type="ChEBI" id="CHEBI:30616"/>
        <dbReference type="ChEBI" id="CHEBI:43474"/>
        <dbReference type="ChEBI" id="CHEBI:141005"/>
        <dbReference type="ChEBI" id="CHEBI:456216"/>
        <dbReference type="EC" id="6.3.2.17"/>
    </reaction>
</comment>
<dbReference type="EC" id="6.3.2.12" evidence="7"/>
<dbReference type="PANTHER" id="PTHR11136:SF0">
    <property type="entry name" value="DIHYDROFOLATE SYNTHETASE-RELATED"/>
    <property type="match status" value="1"/>
</dbReference>
<evidence type="ECO:0000256" key="8">
    <source>
        <dbReference type="ARBA" id="ARBA00013025"/>
    </source>
</evidence>
<comment type="pathway">
    <text evidence="4">Cofactor biosynthesis; tetrahydrofolylpolyglutamate biosynthesis.</text>
</comment>
<dbReference type="EMBL" id="JADFUA010000005">
    <property type="protein sequence ID" value="MBE9609621.1"/>
    <property type="molecule type" value="Genomic_DNA"/>
</dbReference>
<dbReference type="Gene3D" id="3.40.1190.10">
    <property type="entry name" value="Mur-like, catalytic domain"/>
    <property type="match status" value="1"/>
</dbReference>
<dbReference type="Proteomes" id="UP000604481">
    <property type="component" value="Unassembled WGS sequence"/>
</dbReference>
<evidence type="ECO:0000256" key="13">
    <source>
        <dbReference type="ARBA" id="ARBA00022840"/>
    </source>
</evidence>
<keyword evidence="27" id="KW-1185">Reference proteome</keyword>
<organism evidence="26 27">
    <name type="scientific">Chitinilyticum piscinae</name>
    <dbReference type="NCBI Taxonomy" id="2866724"/>
    <lineage>
        <taxon>Bacteria</taxon>
        <taxon>Pseudomonadati</taxon>
        <taxon>Pseudomonadota</taxon>
        <taxon>Betaproteobacteria</taxon>
        <taxon>Neisseriales</taxon>
        <taxon>Chitinibacteraceae</taxon>
        <taxon>Chitinilyticum</taxon>
    </lineage>
</organism>